<reference evidence="1" key="1">
    <citation type="submission" date="2013-12" db="EMBL/GenBank/DDBJ databases">
        <title>A Varibaculum cambriense genome reconstructed from a premature infant gut community with otherwise low bacterial novelty that shifts toward anaerobic metabolism during the third week of life.</title>
        <authorList>
            <person name="Brown C.T."/>
            <person name="Sharon I."/>
            <person name="Thomas B.C."/>
            <person name="Castelle C.J."/>
            <person name="Morowitz M.J."/>
            <person name="Banfield J.F."/>
        </authorList>
    </citation>
    <scope>NUCLEOTIDE SEQUENCE</scope>
</reference>
<evidence type="ECO:0000313" key="1">
    <source>
        <dbReference type="EMBL" id="ETJ35785.1"/>
    </source>
</evidence>
<gene>
    <name evidence="1" type="ORF">Q604_UNBC09878G0010</name>
</gene>
<sequence>MNDRLIDVTGGYGTIYKQVMKEPKLSIEAKALYCYYMAYVGDNFIPSATQTCNDLMISYKRFKTLRTQLFERGFL</sequence>
<dbReference type="AlphaFoldDB" id="W1Y2B2"/>
<organism evidence="1">
    <name type="scientific">human gut metagenome</name>
    <dbReference type="NCBI Taxonomy" id="408170"/>
    <lineage>
        <taxon>unclassified sequences</taxon>
        <taxon>metagenomes</taxon>
        <taxon>organismal metagenomes</taxon>
    </lineage>
</organism>
<dbReference type="EMBL" id="AZMM01009878">
    <property type="protein sequence ID" value="ETJ35785.1"/>
    <property type="molecule type" value="Genomic_DNA"/>
</dbReference>
<proteinExistence type="predicted"/>
<comment type="caution">
    <text evidence="1">The sequence shown here is derived from an EMBL/GenBank/DDBJ whole genome shotgun (WGS) entry which is preliminary data.</text>
</comment>
<accession>W1Y2B2</accession>
<protein>
    <submittedName>
        <fullName evidence="1">DnaD and phage-associated protein</fullName>
    </submittedName>
</protein>
<name>W1Y2B2_9ZZZZ</name>